<dbReference type="GO" id="GO:0007155">
    <property type="term" value="P:cell adhesion"/>
    <property type="evidence" value="ECO:0007669"/>
    <property type="project" value="InterPro"/>
</dbReference>
<accession>A0A345HBQ0</accession>
<reference evidence="8 9" key="1">
    <citation type="submission" date="2018-07" db="EMBL/GenBank/DDBJ databases">
        <title>Complete genome sequence of Flavobacterium arcticum type strain SM1502T.</title>
        <authorList>
            <person name="Li Y."/>
            <person name="Li D.-D."/>
        </authorList>
    </citation>
    <scope>NUCLEOTIDE SEQUENCE [LARGE SCALE GENOMIC DNA]</scope>
    <source>
        <strain evidence="8 9">SM1502</strain>
    </source>
</reference>
<feature type="chain" id="PRO_5016700064" evidence="6">
    <location>
        <begin position="22"/>
        <end position="464"/>
    </location>
</feature>
<evidence type="ECO:0000256" key="3">
    <source>
        <dbReference type="ARBA" id="ARBA00023136"/>
    </source>
</evidence>
<keyword evidence="4" id="KW-0998">Cell outer membrane</keyword>
<dbReference type="InterPro" id="IPR006690">
    <property type="entry name" value="OMPA-like_CS"/>
</dbReference>
<dbReference type="RefSeq" id="WP_114677768.1">
    <property type="nucleotide sequence ID" value="NZ_CP031188.1"/>
</dbReference>
<evidence type="ECO:0000256" key="5">
    <source>
        <dbReference type="PROSITE-ProRule" id="PRU00473"/>
    </source>
</evidence>
<name>A0A345HBQ0_9FLAO</name>
<feature type="domain" description="OmpA-like" evidence="7">
    <location>
        <begin position="349"/>
        <end position="464"/>
    </location>
</feature>
<dbReference type="EMBL" id="CP031188">
    <property type="protein sequence ID" value="AXG74010.1"/>
    <property type="molecule type" value="Genomic_DNA"/>
</dbReference>
<feature type="signal peptide" evidence="6">
    <location>
        <begin position="1"/>
        <end position="21"/>
    </location>
</feature>
<dbReference type="PROSITE" id="PS00018">
    <property type="entry name" value="EF_HAND_1"/>
    <property type="match status" value="1"/>
</dbReference>
<dbReference type="InterPro" id="IPR006665">
    <property type="entry name" value="OmpA-like"/>
</dbReference>
<dbReference type="InterPro" id="IPR018247">
    <property type="entry name" value="EF_Hand_1_Ca_BS"/>
</dbReference>
<dbReference type="InterPro" id="IPR050330">
    <property type="entry name" value="Bact_OuterMem_StrucFunc"/>
</dbReference>
<dbReference type="PANTHER" id="PTHR30329">
    <property type="entry name" value="STATOR ELEMENT OF FLAGELLAR MOTOR COMPLEX"/>
    <property type="match status" value="1"/>
</dbReference>
<dbReference type="Proteomes" id="UP000253951">
    <property type="component" value="Chromosome"/>
</dbReference>
<dbReference type="InterPro" id="IPR003367">
    <property type="entry name" value="Thrombospondin_3-like_rpt"/>
</dbReference>
<dbReference type="InterPro" id="IPR028974">
    <property type="entry name" value="TSP_type-3_rpt"/>
</dbReference>
<keyword evidence="9" id="KW-1185">Reference proteome</keyword>
<sequence length="464" mass="50146">MKHLNKLFVAALMVLGLNANAQDDNNPWAISFGANAVSNRFGAASDFGDQFGGFFKAKENWNIIPSVSYLTLSRNVGNNFSVDLTGSVNQIDKLVSREPGTSDYSVSNPGDLTYYAADANIRYSFMDMIGTSWFDPSLNLGGGYTWLDNKGNGTLNGGAGVTFWFGKNVGLSLRSIYKHTFEDQAEANVPRHIQHFAGITFKFGGKDTDKDGIYDKDDLCPTEAGLPQFQGCPDTDGDGIADKDDNCPNIVGLPEFQGCPDTDGDGIIDKEDNCPEVAGLASMKGCPDTDADGITDAEDNCPTVAGPRANGGCPWPDADKDGVLDKDDLCPEVPGTKANRGCPEVSDDVMKQLNEYARTILFNSGKSSFKDETIPVLQSMKEIFKEYPHARFSIEGHTDSDGSNQLNQELSENRAAAVLNFLVENGIAKDRLMSTGFGETMPIASNKTKAGKAQNRRVEVKLIK</sequence>
<evidence type="ECO:0000313" key="9">
    <source>
        <dbReference type="Proteomes" id="UP000253951"/>
    </source>
</evidence>
<gene>
    <name evidence="8" type="ORF">DVK85_07035</name>
</gene>
<evidence type="ECO:0000259" key="7">
    <source>
        <dbReference type="PROSITE" id="PS51123"/>
    </source>
</evidence>
<dbReference type="Pfam" id="PF00691">
    <property type="entry name" value="OmpA"/>
    <property type="match status" value="1"/>
</dbReference>
<dbReference type="SUPFAM" id="SSF103088">
    <property type="entry name" value="OmpA-like"/>
    <property type="match status" value="1"/>
</dbReference>
<proteinExistence type="predicted"/>
<dbReference type="InterPro" id="IPR036737">
    <property type="entry name" value="OmpA-like_sf"/>
</dbReference>
<dbReference type="OrthoDB" id="9805336at2"/>
<dbReference type="Gene3D" id="3.30.1330.60">
    <property type="entry name" value="OmpA-like domain"/>
    <property type="match status" value="1"/>
</dbReference>
<dbReference type="AlphaFoldDB" id="A0A345HBQ0"/>
<dbReference type="PROSITE" id="PS01068">
    <property type="entry name" value="OMPA_1"/>
    <property type="match status" value="1"/>
</dbReference>
<dbReference type="SUPFAM" id="SSF103647">
    <property type="entry name" value="TSP type-3 repeat"/>
    <property type="match status" value="1"/>
</dbReference>
<dbReference type="GO" id="GO:0005509">
    <property type="term" value="F:calcium ion binding"/>
    <property type="evidence" value="ECO:0007669"/>
    <property type="project" value="InterPro"/>
</dbReference>
<dbReference type="GO" id="GO:0009279">
    <property type="term" value="C:cell outer membrane"/>
    <property type="evidence" value="ECO:0007669"/>
    <property type="project" value="UniProtKB-SubCell"/>
</dbReference>
<evidence type="ECO:0000256" key="6">
    <source>
        <dbReference type="SAM" id="SignalP"/>
    </source>
</evidence>
<dbReference type="Pfam" id="PF02412">
    <property type="entry name" value="TSP_3"/>
    <property type="match status" value="5"/>
</dbReference>
<organism evidence="8 9">
    <name type="scientific">Flavobacterium arcticum</name>
    <dbReference type="NCBI Taxonomy" id="1784713"/>
    <lineage>
        <taxon>Bacteria</taxon>
        <taxon>Pseudomonadati</taxon>
        <taxon>Bacteroidota</taxon>
        <taxon>Flavobacteriia</taxon>
        <taxon>Flavobacteriales</taxon>
        <taxon>Flavobacteriaceae</taxon>
        <taxon>Flavobacterium</taxon>
    </lineage>
</organism>
<evidence type="ECO:0000256" key="4">
    <source>
        <dbReference type="ARBA" id="ARBA00023237"/>
    </source>
</evidence>
<dbReference type="InterPro" id="IPR006664">
    <property type="entry name" value="OMP_bac"/>
</dbReference>
<evidence type="ECO:0000256" key="2">
    <source>
        <dbReference type="ARBA" id="ARBA00022729"/>
    </source>
</evidence>
<keyword evidence="3 5" id="KW-0472">Membrane</keyword>
<protein>
    <submittedName>
        <fullName evidence="8">OmpA family protein</fullName>
    </submittedName>
</protein>
<comment type="subcellular location">
    <subcellularLocation>
        <location evidence="1">Cell outer membrane</location>
    </subcellularLocation>
</comment>
<dbReference type="CDD" id="cd07185">
    <property type="entry name" value="OmpA_C-like"/>
    <property type="match status" value="1"/>
</dbReference>
<evidence type="ECO:0000256" key="1">
    <source>
        <dbReference type="ARBA" id="ARBA00004442"/>
    </source>
</evidence>
<dbReference type="PROSITE" id="PS51123">
    <property type="entry name" value="OMPA_2"/>
    <property type="match status" value="1"/>
</dbReference>
<keyword evidence="2 6" id="KW-0732">Signal</keyword>
<dbReference type="Gene3D" id="4.10.1080.10">
    <property type="entry name" value="TSP type-3 repeat"/>
    <property type="match status" value="1"/>
</dbReference>
<evidence type="ECO:0000313" key="8">
    <source>
        <dbReference type="EMBL" id="AXG74010.1"/>
    </source>
</evidence>
<dbReference type="KEGG" id="fat:DVK85_07035"/>
<dbReference type="PRINTS" id="PR01021">
    <property type="entry name" value="OMPADOMAIN"/>
</dbReference>
<dbReference type="PANTHER" id="PTHR30329:SF21">
    <property type="entry name" value="LIPOPROTEIN YIAD-RELATED"/>
    <property type="match status" value="1"/>
</dbReference>